<comment type="catalytic activity">
    <reaction evidence="7">
        <text>(S)-malate + NAD(+) = oxaloacetate + NADH + H(+)</text>
        <dbReference type="Rhea" id="RHEA:21432"/>
        <dbReference type="ChEBI" id="CHEBI:15378"/>
        <dbReference type="ChEBI" id="CHEBI:15589"/>
        <dbReference type="ChEBI" id="CHEBI:16452"/>
        <dbReference type="ChEBI" id="CHEBI:57540"/>
        <dbReference type="ChEBI" id="CHEBI:57945"/>
        <dbReference type="EC" id="1.1.1.37"/>
    </reaction>
</comment>
<dbReference type="SUPFAM" id="SSF51735">
    <property type="entry name" value="NAD(P)-binding Rossmann-fold domains"/>
    <property type="match status" value="1"/>
</dbReference>
<dbReference type="GO" id="GO:0030060">
    <property type="term" value="F:L-malate dehydrogenase (NAD+) activity"/>
    <property type="evidence" value="ECO:0007669"/>
    <property type="project" value="UniProtKB-UniRule"/>
</dbReference>
<dbReference type="NCBIfam" id="NF004863">
    <property type="entry name" value="PRK06223.1"/>
    <property type="match status" value="1"/>
</dbReference>
<dbReference type="Gene3D" id="3.90.110.10">
    <property type="entry name" value="Lactate dehydrogenase/glycoside hydrolase, family 4, C-terminal"/>
    <property type="match status" value="1"/>
</dbReference>
<dbReference type="Gene3D" id="3.40.50.720">
    <property type="entry name" value="NAD(P)-binding Rossmann-like Domain"/>
    <property type="match status" value="1"/>
</dbReference>
<feature type="binding site" evidence="7 9">
    <location>
        <position position="156"/>
    </location>
    <ligand>
        <name>substrate</name>
    </ligand>
</feature>
<dbReference type="GO" id="GO:0006099">
    <property type="term" value="P:tricarboxylic acid cycle"/>
    <property type="evidence" value="ECO:0007669"/>
    <property type="project" value="UniProtKB-UniRule"/>
</dbReference>
<keyword evidence="2 7" id="KW-0816">Tricarboxylic acid cycle</keyword>
<keyword evidence="5 7" id="KW-0520">NAD</keyword>
<evidence type="ECO:0000313" key="13">
    <source>
        <dbReference type="EMBL" id="TYS45406.1"/>
    </source>
</evidence>
<dbReference type="Pfam" id="PF02866">
    <property type="entry name" value="Ldh_1_C"/>
    <property type="match status" value="1"/>
</dbReference>
<evidence type="ECO:0000256" key="5">
    <source>
        <dbReference type="ARBA" id="ARBA00023027"/>
    </source>
</evidence>
<feature type="domain" description="Lactate/malate dehydrogenase N-terminal" evidence="11">
    <location>
        <begin position="7"/>
        <end position="147"/>
    </location>
</feature>
<evidence type="ECO:0000256" key="9">
    <source>
        <dbReference type="PIRSR" id="PIRSR000102-2"/>
    </source>
</evidence>
<comment type="function">
    <text evidence="7">Catalyzes the reversible oxidation of malate to oxaloacetate.</text>
</comment>
<dbReference type="GO" id="GO:0004459">
    <property type="term" value="F:L-lactate dehydrogenase (NAD+) activity"/>
    <property type="evidence" value="ECO:0007669"/>
    <property type="project" value="UniProtKB-EC"/>
</dbReference>
<proteinExistence type="inferred from homology"/>
<feature type="binding site" evidence="7 9">
    <location>
        <position position="93"/>
    </location>
    <ligand>
        <name>substrate</name>
    </ligand>
</feature>
<dbReference type="NCBIfam" id="TIGR01763">
    <property type="entry name" value="MalateDH_bact"/>
    <property type="match status" value="1"/>
</dbReference>
<dbReference type="PANTHER" id="PTHR43128">
    <property type="entry name" value="L-2-HYDROXYCARBOXYLATE DEHYDROGENASE (NAD(P)(+))"/>
    <property type="match status" value="1"/>
</dbReference>
<evidence type="ECO:0000256" key="4">
    <source>
        <dbReference type="ARBA" id="ARBA00023002"/>
    </source>
</evidence>
<dbReference type="SUPFAM" id="SSF56327">
    <property type="entry name" value="LDH C-terminal domain-like"/>
    <property type="match status" value="1"/>
</dbReference>
<feature type="binding site" evidence="7">
    <location>
        <begin position="123"/>
        <end position="125"/>
    </location>
    <ligand>
        <name>NAD(+)</name>
        <dbReference type="ChEBI" id="CHEBI:57540"/>
    </ligand>
</feature>
<gene>
    <name evidence="7 13" type="primary">mdh</name>
    <name evidence="13" type="ORF">FZD51_20130</name>
</gene>
<dbReference type="InterPro" id="IPR015955">
    <property type="entry name" value="Lactate_DH/Glyco_Ohase_4_C"/>
</dbReference>
<dbReference type="InterPro" id="IPR001236">
    <property type="entry name" value="Lactate/malate_DH_N"/>
</dbReference>
<evidence type="ECO:0000259" key="12">
    <source>
        <dbReference type="Pfam" id="PF02866"/>
    </source>
</evidence>
<comment type="caution">
    <text evidence="13">The sequence shown here is derived from an EMBL/GenBank/DDBJ whole genome shotgun (WGS) entry which is preliminary data.</text>
</comment>
<dbReference type="RefSeq" id="WP_148976399.1">
    <property type="nucleotide sequence ID" value="NZ_JBNIKT010000036.1"/>
</dbReference>
<dbReference type="HAMAP" id="MF_00487">
    <property type="entry name" value="Malate_dehydrog_3"/>
    <property type="match status" value="1"/>
</dbReference>
<feature type="binding site" evidence="7 9">
    <location>
        <position position="125"/>
    </location>
    <ligand>
        <name>substrate</name>
    </ligand>
</feature>
<protein>
    <recommendedName>
        <fullName evidence="7">Malate dehydrogenase</fullName>
        <ecNumber evidence="7">1.1.1.37</ecNumber>
    </recommendedName>
</protein>
<dbReference type="AlphaFoldDB" id="A0A5D4R5S6"/>
<evidence type="ECO:0000259" key="11">
    <source>
        <dbReference type="Pfam" id="PF00056"/>
    </source>
</evidence>
<dbReference type="EMBL" id="VTER01000011">
    <property type="protein sequence ID" value="TYS45406.1"/>
    <property type="molecule type" value="Genomic_DNA"/>
</dbReference>
<comment type="catalytic activity">
    <reaction evidence="6">
        <text>(S)-lactate + NAD(+) = pyruvate + NADH + H(+)</text>
        <dbReference type="Rhea" id="RHEA:23444"/>
        <dbReference type="ChEBI" id="CHEBI:15361"/>
        <dbReference type="ChEBI" id="CHEBI:15378"/>
        <dbReference type="ChEBI" id="CHEBI:16651"/>
        <dbReference type="ChEBI" id="CHEBI:57540"/>
        <dbReference type="ChEBI" id="CHEBI:57945"/>
        <dbReference type="EC" id="1.1.1.27"/>
    </reaction>
</comment>
<dbReference type="Proteomes" id="UP000322139">
    <property type="component" value="Unassembled WGS sequence"/>
</dbReference>
<comment type="similarity">
    <text evidence="1">Belongs to the LDH/MDH superfamily. LDH family.</text>
</comment>
<feature type="binding site" evidence="7 10">
    <location>
        <begin position="12"/>
        <end position="17"/>
    </location>
    <ligand>
        <name>NAD(+)</name>
        <dbReference type="ChEBI" id="CHEBI:57540"/>
    </ligand>
</feature>
<dbReference type="InterPro" id="IPR022383">
    <property type="entry name" value="Lactate/malate_DH_C"/>
</dbReference>
<feature type="active site" description="Proton acceptor" evidence="7 8">
    <location>
        <position position="180"/>
    </location>
</feature>
<feature type="binding site" evidence="7 10">
    <location>
        <position position="36"/>
    </location>
    <ligand>
        <name>NAD(+)</name>
        <dbReference type="ChEBI" id="CHEBI:57540"/>
    </ligand>
</feature>
<dbReference type="PRINTS" id="PR00086">
    <property type="entry name" value="LLDHDRGNASE"/>
</dbReference>
<evidence type="ECO:0000256" key="8">
    <source>
        <dbReference type="PIRSR" id="PIRSR000102-1"/>
    </source>
</evidence>
<feature type="binding site" evidence="7 10">
    <location>
        <position position="100"/>
    </location>
    <ligand>
        <name>NAD(+)</name>
        <dbReference type="ChEBI" id="CHEBI:57540"/>
    </ligand>
</feature>
<evidence type="ECO:0000313" key="14">
    <source>
        <dbReference type="Proteomes" id="UP000322139"/>
    </source>
</evidence>
<reference evidence="13 14" key="1">
    <citation type="submission" date="2019-08" db="EMBL/GenBank/DDBJ databases">
        <title>Bacillus genomes from the desert of Cuatro Cienegas, Coahuila.</title>
        <authorList>
            <person name="Olmedo-Alvarez G."/>
        </authorList>
    </citation>
    <scope>NUCLEOTIDE SEQUENCE [LARGE SCALE GENOMIC DNA]</scope>
    <source>
        <strain evidence="13 14">CH446_14T</strain>
    </source>
</reference>
<dbReference type="GO" id="GO:0006089">
    <property type="term" value="P:lactate metabolic process"/>
    <property type="evidence" value="ECO:0007669"/>
    <property type="project" value="TreeGrafter"/>
</dbReference>
<name>A0A5D4R5S6_9BACI</name>
<feature type="binding site" evidence="7 9">
    <location>
        <position position="87"/>
    </location>
    <ligand>
        <name>substrate</name>
    </ligand>
</feature>
<dbReference type="EC" id="1.1.1.37" evidence="7"/>
<evidence type="ECO:0000256" key="7">
    <source>
        <dbReference type="HAMAP-Rule" id="MF_00487"/>
    </source>
</evidence>
<evidence type="ECO:0000256" key="6">
    <source>
        <dbReference type="ARBA" id="ARBA00049258"/>
    </source>
</evidence>
<keyword evidence="3 7" id="KW-0597">Phosphoprotein</keyword>
<keyword evidence="4 7" id="KW-0560">Oxidoreductase</keyword>
<dbReference type="InterPro" id="IPR036291">
    <property type="entry name" value="NAD(P)-bd_dom_sf"/>
</dbReference>
<dbReference type="FunFam" id="3.40.50.720:FF:000018">
    <property type="entry name" value="Malate dehydrogenase"/>
    <property type="match status" value="1"/>
</dbReference>
<dbReference type="PANTHER" id="PTHR43128:SF16">
    <property type="entry name" value="L-LACTATE DEHYDROGENASE"/>
    <property type="match status" value="1"/>
</dbReference>
<feature type="modified residue" description="Phosphoserine" evidence="7">
    <location>
        <position position="149"/>
    </location>
</feature>
<evidence type="ECO:0000256" key="3">
    <source>
        <dbReference type="ARBA" id="ARBA00022553"/>
    </source>
</evidence>
<dbReference type="PIRSF" id="PIRSF000102">
    <property type="entry name" value="Lac_mal_DH"/>
    <property type="match status" value="1"/>
</dbReference>
<dbReference type="FunFam" id="3.90.110.10:FF:000004">
    <property type="entry name" value="Malate dehydrogenase"/>
    <property type="match status" value="1"/>
</dbReference>
<dbReference type="InterPro" id="IPR011275">
    <property type="entry name" value="Malate_DH_type3"/>
</dbReference>
<evidence type="ECO:0000256" key="2">
    <source>
        <dbReference type="ARBA" id="ARBA00022532"/>
    </source>
</evidence>
<dbReference type="CDD" id="cd01339">
    <property type="entry name" value="LDH-like_MDH"/>
    <property type="match status" value="1"/>
</dbReference>
<sequence length="312" mass="33706">MTLKRKKISVIGGGFTGATTAFLLAQKELGDVVLVDIPQMENPTKGKALDMLEASPVQGFDANITGTSSYEDTKDSDIVVITAGIARKPGMSRDDLVQTNQKIMKSVAQEIVKYSPDCYIIVLTNPVDAMTYTVFTESGFPKNRVIGQSGILDTARFRTFVAQELNLSVKDITGFVLGGHGDDMVPLVRYSYAGGIPLETLIPKDRLDAIVERTRKGGGEIVNLLGNGSAYYAPAASLVEMCEAILKDQRRVLPSIAYLEGEYGYEGIYLGVPTILGANGIEKIIELELTEEEKAALDKSAEAVRNVMDVLA</sequence>
<dbReference type="Pfam" id="PF00056">
    <property type="entry name" value="Ldh_1_N"/>
    <property type="match status" value="1"/>
</dbReference>
<comment type="similarity">
    <text evidence="7">Belongs to the LDH/MDH superfamily. MDH type 3 family.</text>
</comment>
<accession>A0A5D4R5S6</accession>
<dbReference type="InterPro" id="IPR001557">
    <property type="entry name" value="L-lactate/malate_DH"/>
</dbReference>
<feature type="domain" description="Lactate/malate dehydrogenase C-terminal" evidence="12">
    <location>
        <begin position="152"/>
        <end position="308"/>
    </location>
</feature>
<organism evidence="13 14">
    <name type="scientific">Bacillus infantis</name>
    <dbReference type="NCBI Taxonomy" id="324767"/>
    <lineage>
        <taxon>Bacteria</taxon>
        <taxon>Bacillati</taxon>
        <taxon>Bacillota</taxon>
        <taxon>Bacilli</taxon>
        <taxon>Bacillales</taxon>
        <taxon>Bacillaceae</taxon>
        <taxon>Bacillus</taxon>
    </lineage>
</organism>
<evidence type="ECO:0000256" key="1">
    <source>
        <dbReference type="ARBA" id="ARBA00006054"/>
    </source>
</evidence>
<evidence type="ECO:0000256" key="10">
    <source>
        <dbReference type="PIRSR" id="PIRSR000102-3"/>
    </source>
</evidence>